<evidence type="ECO:0000313" key="1">
    <source>
        <dbReference type="EMBL" id="QPM67613.1"/>
    </source>
</evidence>
<dbReference type="KEGG" id="alam:RT761_00817"/>
<sequence>MISIGMPFGKKVVSPVYNFFRLCLFFQNEPIKVSLVAQISIYCDNFRQMTHLADYEEVKIRAPDSEIFAGFCLKVDKKKIAL</sequence>
<dbReference type="AlphaFoldDB" id="A0A7T1F234"/>
<keyword evidence="2" id="KW-1185">Reference proteome</keyword>
<gene>
    <name evidence="1" type="ORF">RT761_00817</name>
</gene>
<dbReference type="EMBL" id="CP065383">
    <property type="protein sequence ID" value="QPM67613.1"/>
    <property type="molecule type" value="Genomic_DNA"/>
</dbReference>
<protein>
    <submittedName>
        <fullName evidence="1">Uncharacterized protein</fullName>
    </submittedName>
</protein>
<dbReference type="Proteomes" id="UP000594463">
    <property type="component" value="Chromosome"/>
</dbReference>
<reference evidence="1 2" key="1">
    <citation type="journal article" date="2021" name="Nat. Commun.">
        <title>Isolation of a member of the candidate phylum Atribacteria reveals a unique cell membrane structure.</title>
        <authorList>
            <person name="Taiki K."/>
            <person name="Nobu M.K."/>
            <person name="Kusada H."/>
            <person name="Meng X.-Y."/>
            <person name="Hosoki N."/>
            <person name="Uematsu K."/>
            <person name="Yoshioka H."/>
            <person name="Kamagata Y."/>
            <person name="Tamaki H."/>
        </authorList>
    </citation>
    <scope>NUCLEOTIDE SEQUENCE [LARGE SCALE GENOMIC DNA]</scope>
    <source>
        <strain evidence="1 2">RT761</strain>
    </source>
</reference>
<accession>A0A7T1F234</accession>
<name>A0A7T1F234_ATRLM</name>
<organism evidence="1 2">
    <name type="scientific">Atribacter laminatus</name>
    <dbReference type="NCBI Taxonomy" id="2847778"/>
    <lineage>
        <taxon>Bacteria</taxon>
        <taxon>Pseudomonadati</taxon>
        <taxon>Atribacterota</taxon>
        <taxon>Atribacteria</taxon>
        <taxon>Atribacterales</taxon>
        <taxon>Atribacteraceae</taxon>
        <taxon>Atribacter</taxon>
    </lineage>
</organism>
<proteinExistence type="predicted"/>
<evidence type="ECO:0000313" key="2">
    <source>
        <dbReference type="Proteomes" id="UP000594463"/>
    </source>
</evidence>